<dbReference type="Pfam" id="PF12836">
    <property type="entry name" value="HHH_3"/>
    <property type="match status" value="1"/>
</dbReference>
<dbReference type="InterPro" id="IPR019554">
    <property type="entry name" value="Soluble_ligand-bd"/>
</dbReference>
<dbReference type="RefSeq" id="WP_063697744.1">
    <property type="nucleotide sequence ID" value="NZ_BBIM01000030.1"/>
</dbReference>
<dbReference type="Pfam" id="PF10531">
    <property type="entry name" value="SLBB"/>
    <property type="match status" value="1"/>
</dbReference>
<feature type="transmembrane region" description="Helical" evidence="2">
    <location>
        <begin position="12"/>
        <end position="30"/>
    </location>
</feature>
<evidence type="ECO:0000256" key="2">
    <source>
        <dbReference type="SAM" id="Phobius"/>
    </source>
</evidence>
<keyword evidence="2" id="KW-0812">Transmembrane</keyword>
<accession>A0ABZ0Q208</accession>
<keyword evidence="2" id="KW-0472">Membrane</keyword>
<dbReference type="InterPro" id="IPR051675">
    <property type="entry name" value="Endo/Exo/Phosphatase_dom_1"/>
</dbReference>
<evidence type="ECO:0000313" key="5">
    <source>
        <dbReference type="Proteomes" id="UP001302696"/>
    </source>
</evidence>
<dbReference type="Gene3D" id="1.10.150.280">
    <property type="entry name" value="AF1531-like domain"/>
    <property type="match status" value="1"/>
</dbReference>
<feature type="compositionally biased region" description="Low complexity" evidence="1">
    <location>
        <begin position="46"/>
        <end position="63"/>
    </location>
</feature>
<evidence type="ECO:0000259" key="3">
    <source>
        <dbReference type="SMART" id="SM00278"/>
    </source>
</evidence>
<dbReference type="InterPro" id="IPR004509">
    <property type="entry name" value="Competence_ComEA_HhH"/>
</dbReference>
<reference evidence="5" key="1">
    <citation type="submission" date="2024-06" db="EMBL/GenBank/DDBJ databases">
        <authorList>
            <person name="Chang H.C."/>
            <person name="Mun S.Y."/>
        </authorList>
    </citation>
    <scope>NUCLEOTIDE SEQUENCE [LARGE SCALE GENOMIC DNA]</scope>
    <source>
        <strain evidence="5">KT1</strain>
    </source>
</reference>
<dbReference type="InterPro" id="IPR010994">
    <property type="entry name" value="RuvA_2-like"/>
</dbReference>
<dbReference type="PANTHER" id="PTHR21180">
    <property type="entry name" value="ENDONUCLEASE/EXONUCLEASE/PHOSPHATASE FAMILY DOMAIN-CONTAINING PROTEIN 1"/>
    <property type="match status" value="1"/>
</dbReference>
<evidence type="ECO:0000256" key="1">
    <source>
        <dbReference type="SAM" id="MobiDB-lite"/>
    </source>
</evidence>
<sequence>MIEEIWENYKKYIIIGAGVAVIAIGAFILLGKRTSTGQSDAMTMNSSQESSGTQSFSSSASSSEVAPATTNTGSTVASSSQVIYVDVKGAVKHPGIFKVKTSMRVDDAINLAGGMQKTADRKHINLAQRLTDQQVIYVPIRGEIKGAATGTVDTEVVEESAGSASSGAANSAGEISDSSTSATSAGGAAAGNGTVNLNSATKEQLQTLTGVGEKKADQIIQYREAHGKFKGVEELKEVQGIGDKTFEALKPQLSV</sequence>
<gene>
    <name evidence="4" type="ORF">N6G96_06680</name>
</gene>
<keyword evidence="2" id="KW-1133">Transmembrane helix</keyword>
<protein>
    <submittedName>
        <fullName evidence="4">Helix-hairpin-helix domain-containing protein</fullName>
    </submittedName>
</protein>
<dbReference type="Proteomes" id="UP001302696">
    <property type="component" value="Chromosome"/>
</dbReference>
<feature type="domain" description="Helix-hairpin-helix DNA-binding motif class 1" evidence="3">
    <location>
        <begin position="233"/>
        <end position="252"/>
    </location>
</feature>
<dbReference type="Gene3D" id="3.10.560.10">
    <property type="entry name" value="Outer membrane lipoprotein wza domain like"/>
    <property type="match status" value="1"/>
</dbReference>
<dbReference type="NCBIfam" id="TIGR00426">
    <property type="entry name" value="competence protein ComEA helix-hairpin-helix repeat region"/>
    <property type="match status" value="1"/>
</dbReference>
<dbReference type="EMBL" id="CP104778">
    <property type="protein sequence ID" value="WPC20981.1"/>
    <property type="molecule type" value="Genomic_DNA"/>
</dbReference>
<feature type="compositionally biased region" description="Low complexity" evidence="1">
    <location>
        <begin position="159"/>
        <end position="187"/>
    </location>
</feature>
<organism evidence="4 5">
    <name type="scientific">Pediococcus inopinatus</name>
    <dbReference type="NCBI Taxonomy" id="114090"/>
    <lineage>
        <taxon>Bacteria</taxon>
        <taxon>Bacillati</taxon>
        <taxon>Bacillota</taxon>
        <taxon>Bacilli</taxon>
        <taxon>Lactobacillales</taxon>
        <taxon>Lactobacillaceae</taxon>
        <taxon>Pediococcus</taxon>
    </lineage>
</organism>
<dbReference type="SMART" id="SM00278">
    <property type="entry name" value="HhH1"/>
    <property type="match status" value="2"/>
</dbReference>
<feature type="region of interest" description="Disordered" evidence="1">
    <location>
        <begin position="38"/>
        <end position="73"/>
    </location>
</feature>
<dbReference type="SUPFAM" id="SSF47781">
    <property type="entry name" value="RuvA domain 2-like"/>
    <property type="match status" value="1"/>
</dbReference>
<dbReference type="PANTHER" id="PTHR21180:SF32">
    <property type="entry name" value="ENDONUCLEASE_EXONUCLEASE_PHOSPHATASE FAMILY DOMAIN-CONTAINING PROTEIN 1"/>
    <property type="match status" value="1"/>
</dbReference>
<dbReference type="InterPro" id="IPR003583">
    <property type="entry name" value="Hlx-hairpin-Hlx_DNA-bd_motif"/>
</dbReference>
<proteinExistence type="predicted"/>
<name>A0ABZ0Q208_9LACO</name>
<feature type="domain" description="Helix-hairpin-helix DNA-binding motif class 1" evidence="3">
    <location>
        <begin position="203"/>
        <end position="222"/>
    </location>
</feature>
<keyword evidence="5" id="KW-1185">Reference proteome</keyword>
<evidence type="ECO:0000313" key="4">
    <source>
        <dbReference type="EMBL" id="WPC20981.1"/>
    </source>
</evidence>
<feature type="region of interest" description="Disordered" evidence="1">
    <location>
        <begin position="158"/>
        <end position="187"/>
    </location>
</feature>